<name>A0A8H5GBB3_9AGAR</name>
<evidence type="ECO:0000259" key="2">
    <source>
        <dbReference type="Pfam" id="PF01073"/>
    </source>
</evidence>
<keyword evidence="1" id="KW-0812">Transmembrane</keyword>
<dbReference type="GO" id="GO:0016616">
    <property type="term" value="F:oxidoreductase activity, acting on the CH-OH group of donors, NAD or NADP as acceptor"/>
    <property type="evidence" value="ECO:0007669"/>
    <property type="project" value="InterPro"/>
</dbReference>
<dbReference type="InterPro" id="IPR036291">
    <property type="entry name" value="NAD(P)-bd_dom_sf"/>
</dbReference>
<feature type="transmembrane region" description="Helical" evidence="1">
    <location>
        <begin position="87"/>
        <end position="107"/>
    </location>
</feature>
<evidence type="ECO:0000313" key="3">
    <source>
        <dbReference type="EMBL" id="KAF5361575.1"/>
    </source>
</evidence>
<dbReference type="SUPFAM" id="SSF51735">
    <property type="entry name" value="NAD(P)-binding Rossmann-fold domains"/>
    <property type="match status" value="1"/>
</dbReference>
<evidence type="ECO:0000256" key="1">
    <source>
        <dbReference type="SAM" id="Phobius"/>
    </source>
</evidence>
<organism evidence="3 4">
    <name type="scientific">Collybiopsis confluens</name>
    <dbReference type="NCBI Taxonomy" id="2823264"/>
    <lineage>
        <taxon>Eukaryota</taxon>
        <taxon>Fungi</taxon>
        <taxon>Dikarya</taxon>
        <taxon>Basidiomycota</taxon>
        <taxon>Agaricomycotina</taxon>
        <taxon>Agaricomycetes</taxon>
        <taxon>Agaricomycetidae</taxon>
        <taxon>Agaricales</taxon>
        <taxon>Marasmiineae</taxon>
        <taxon>Omphalotaceae</taxon>
        <taxon>Collybiopsis</taxon>
    </lineage>
</organism>
<reference evidence="3 4" key="1">
    <citation type="journal article" date="2020" name="ISME J.">
        <title>Uncovering the hidden diversity of litter-decomposition mechanisms in mushroom-forming fungi.</title>
        <authorList>
            <person name="Floudas D."/>
            <person name="Bentzer J."/>
            <person name="Ahren D."/>
            <person name="Johansson T."/>
            <person name="Persson P."/>
            <person name="Tunlid A."/>
        </authorList>
    </citation>
    <scope>NUCLEOTIDE SEQUENCE [LARGE SCALE GENOMIC DNA]</scope>
    <source>
        <strain evidence="3 4">CBS 406.79</strain>
    </source>
</reference>
<evidence type="ECO:0000313" key="4">
    <source>
        <dbReference type="Proteomes" id="UP000518752"/>
    </source>
</evidence>
<keyword evidence="4" id="KW-1185">Reference proteome</keyword>
<dbReference type="AlphaFoldDB" id="A0A8H5GBB3"/>
<keyword evidence="1" id="KW-1133">Transmembrane helix</keyword>
<sequence>MRRGRTALPTSSLVCNNKNLNDRTYVSNVALALVLAADHLNNDEVAGQTFFITNNDPRPFWDFMRVIWDRFDGAFPDKAQPKKRIVVIPRFFASLLARIMGFTAWILPPVLTPYVVTFATANCHFSSAKAERLLGYKPEIGVDEGIEKTIESYRFGSL</sequence>
<dbReference type="Pfam" id="PF01073">
    <property type="entry name" value="3Beta_HSD"/>
    <property type="match status" value="1"/>
</dbReference>
<dbReference type="OrthoDB" id="10058185at2759"/>
<dbReference type="Proteomes" id="UP000518752">
    <property type="component" value="Unassembled WGS sequence"/>
</dbReference>
<feature type="domain" description="3-beta hydroxysteroid dehydrogenase/isomerase" evidence="2">
    <location>
        <begin position="15"/>
        <end position="72"/>
    </location>
</feature>
<comment type="caution">
    <text evidence="3">The sequence shown here is derived from an EMBL/GenBank/DDBJ whole genome shotgun (WGS) entry which is preliminary data.</text>
</comment>
<dbReference type="EMBL" id="JAACJN010000203">
    <property type="protein sequence ID" value="KAF5361575.1"/>
    <property type="molecule type" value="Genomic_DNA"/>
</dbReference>
<dbReference type="Gene3D" id="3.40.50.720">
    <property type="entry name" value="NAD(P)-binding Rossmann-like Domain"/>
    <property type="match status" value="1"/>
</dbReference>
<protein>
    <recommendedName>
        <fullName evidence="2">3-beta hydroxysteroid dehydrogenase/isomerase domain-containing protein</fullName>
    </recommendedName>
</protein>
<dbReference type="GO" id="GO:0006694">
    <property type="term" value="P:steroid biosynthetic process"/>
    <property type="evidence" value="ECO:0007669"/>
    <property type="project" value="InterPro"/>
</dbReference>
<gene>
    <name evidence="3" type="ORF">D9757_011546</name>
</gene>
<proteinExistence type="predicted"/>
<dbReference type="InterPro" id="IPR002225">
    <property type="entry name" value="3Beta_OHSteriod_DH/Estase"/>
</dbReference>
<keyword evidence="1" id="KW-0472">Membrane</keyword>
<accession>A0A8H5GBB3</accession>